<name>A0A6C0L8F9_9ZZZZ</name>
<reference evidence="1" key="1">
    <citation type="journal article" date="2020" name="Nature">
        <title>Giant virus diversity and host interactions through global metagenomics.</title>
        <authorList>
            <person name="Schulz F."/>
            <person name="Roux S."/>
            <person name="Paez-Espino D."/>
            <person name="Jungbluth S."/>
            <person name="Walsh D.A."/>
            <person name="Denef V.J."/>
            <person name="McMahon K.D."/>
            <person name="Konstantinidis K.T."/>
            <person name="Eloe-Fadrosh E.A."/>
            <person name="Kyrpides N.C."/>
            <person name="Woyke T."/>
        </authorList>
    </citation>
    <scope>NUCLEOTIDE SEQUENCE</scope>
    <source>
        <strain evidence="1">GVMAG-M-3300027759-42</strain>
    </source>
</reference>
<proteinExistence type="predicted"/>
<sequence>MEQHDIVLMSSALCSLNSLPQKNQSSEYKTIIESIKKYLNENCEHCVIEDDVDTGPETSNKIFYCEICYLTFPPSNIKSK</sequence>
<dbReference type="AlphaFoldDB" id="A0A6C0L8F9"/>
<protein>
    <submittedName>
        <fullName evidence="1">Uncharacterized protein</fullName>
    </submittedName>
</protein>
<accession>A0A6C0L8F9</accession>
<evidence type="ECO:0000313" key="1">
    <source>
        <dbReference type="EMBL" id="QHU26610.1"/>
    </source>
</evidence>
<dbReference type="EMBL" id="MN740443">
    <property type="protein sequence ID" value="QHU26610.1"/>
    <property type="molecule type" value="Genomic_DNA"/>
</dbReference>
<organism evidence="1">
    <name type="scientific">viral metagenome</name>
    <dbReference type="NCBI Taxonomy" id="1070528"/>
    <lineage>
        <taxon>unclassified sequences</taxon>
        <taxon>metagenomes</taxon>
        <taxon>organismal metagenomes</taxon>
    </lineage>
</organism>